<evidence type="ECO:0000313" key="7">
    <source>
        <dbReference type="EMBL" id="PTX60391.1"/>
    </source>
</evidence>
<keyword evidence="1" id="KW-0805">Transcription regulation</keyword>
<evidence type="ECO:0000313" key="8">
    <source>
        <dbReference type="Proteomes" id="UP000244090"/>
    </source>
</evidence>
<dbReference type="SMART" id="SM00342">
    <property type="entry name" value="HTH_ARAC"/>
    <property type="match status" value="1"/>
</dbReference>
<dbReference type="InterPro" id="IPR011990">
    <property type="entry name" value="TPR-like_helical_dom_sf"/>
</dbReference>
<feature type="chain" id="PRO_5015738185" evidence="5">
    <location>
        <begin position="24"/>
        <end position="566"/>
    </location>
</feature>
<reference evidence="7 8" key="1">
    <citation type="submission" date="2018-04" db="EMBL/GenBank/DDBJ databases">
        <title>Genomic Encyclopedia of Archaeal and Bacterial Type Strains, Phase II (KMG-II): from individual species to whole genera.</title>
        <authorList>
            <person name="Goeker M."/>
        </authorList>
    </citation>
    <scope>NUCLEOTIDE SEQUENCE [LARGE SCALE GENOMIC DNA]</scope>
    <source>
        <strain evidence="7 8">DSM 25731</strain>
    </source>
</reference>
<evidence type="ECO:0000256" key="4">
    <source>
        <dbReference type="SAM" id="Phobius"/>
    </source>
</evidence>
<dbReference type="InterPro" id="IPR018060">
    <property type="entry name" value="HTH_AraC"/>
</dbReference>
<keyword evidence="5" id="KW-0732">Signal</keyword>
<dbReference type="Gene3D" id="1.25.40.10">
    <property type="entry name" value="Tetratricopeptide repeat domain"/>
    <property type="match status" value="1"/>
</dbReference>
<gene>
    <name evidence="7" type="ORF">C8N46_10635</name>
</gene>
<dbReference type="PANTHER" id="PTHR43280">
    <property type="entry name" value="ARAC-FAMILY TRANSCRIPTIONAL REGULATOR"/>
    <property type="match status" value="1"/>
</dbReference>
<dbReference type="Proteomes" id="UP000244090">
    <property type="component" value="Unassembled WGS sequence"/>
</dbReference>
<feature type="domain" description="HTH araC/xylS-type" evidence="6">
    <location>
        <begin position="447"/>
        <end position="558"/>
    </location>
</feature>
<proteinExistence type="predicted"/>
<accession>A0A2T6BWD9</accession>
<keyword evidence="4" id="KW-0812">Transmembrane</keyword>
<name>A0A2T6BWD9_9FLAO</name>
<evidence type="ECO:0000256" key="5">
    <source>
        <dbReference type="SAM" id="SignalP"/>
    </source>
</evidence>
<evidence type="ECO:0000256" key="2">
    <source>
        <dbReference type="ARBA" id="ARBA00023125"/>
    </source>
</evidence>
<organism evidence="7 8">
    <name type="scientific">Kordia periserrulae</name>
    <dbReference type="NCBI Taxonomy" id="701523"/>
    <lineage>
        <taxon>Bacteria</taxon>
        <taxon>Pseudomonadati</taxon>
        <taxon>Bacteroidota</taxon>
        <taxon>Flavobacteriia</taxon>
        <taxon>Flavobacteriales</taxon>
        <taxon>Flavobacteriaceae</taxon>
        <taxon>Kordia</taxon>
    </lineage>
</organism>
<dbReference type="EMBL" id="QBKT01000006">
    <property type="protein sequence ID" value="PTX60391.1"/>
    <property type="molecule type" value="Genomic_DNA"/>
</dbReference>
<dbReference type="GO" id="GO:0003700">
    <property type="term" value="F:DNA-binding transcription factor activity"/>
    <property type="evidence" value="ECO:0007669"/>
    <property type="project" value="InterPro"/>
</dbReference>
<keyword evidence="3" id="KW-0804">Transcription</keyword>
<feature type="transmembrane region" description="Helical" evidence="4">
    <location>
        <begin position="386"/>
        <end position="406"/>
    </location>
</feature>
<sequence>MNPKSPFILFLFCCFSLNTFLNAQTENDSLAKYSYEELDKIIFKNQSSNIQRRDLFIDEFLSRANNDKDTLKIAEAYFLKAVYSSDSIAIRYSDSIINITKNIKGHKKFPAIGYYFKGYCLYIFGENQKSLDNLLIALKYLKQTKNIRLELDVRNAIVSLNSNWKDSENILKYQIEIVDFLYSLKDKNIHYRNRYLNALKNLSSAYINTNDHIKSLLNSKKGIKETINTLDTLSYYDFISMTGQAQYFLKNYQAAIDSLQKALPYRNDHGKAMSNYYLGKSYGKLNQPEKAHFHFLKTDSIYQVTKDIFPEMRDAYEHIIEYYKSKNDVQNQIKYYDRLIETDKIIDSTYTYVTETINKKFDTPQAIAERNRLVEEAKAKESSWKYSFAAISAILLVILGVLVAAFRRQKYYKRRFENIMSIERNRNTLNQTKEKETSKKKDIDVPEEIVETILQQLEAFEASQKFTKQISLTELAKKLGTNPKYLSKVINGHYQKNFSSYINDLRIEYVISKLKEDSKFRNYTIKAIAQEAGFGNTESFSKAFHKTTGIKPSYFINQLQKRLESS</sequence>
<dbReference type="GO" id="GO:0043565">
    <property type="term" value="F:sequence-specific DNA binding"/>
    <property type="evidence" value="ECO:0007669"/>
    <property type="project" value="InterPro"/>
</dbReference>
<dbReference type="Pfam" id="PF12833">
    <property type="entry name" value="HTH_18"/>
    <property type="match status" value="1"/>
</dbReference>
<evidence type="ECO:0000259" key="6">
    <source>
        <dbReference type="PROSITE" id="PS01124"/>
    </source>
</evidence>
<dbReference type="PANTHER" id="PTHR43280:SF2">
    <property type="entry name" value="HTH-TYPE TRANSCRIPTIONAL REGULATOR EXSA"/>
    <property type="match status" value="1"/>
</dbReference>
<protein>
    <submittedName>
        <fullName evidence="7">AraC-like DNA-binding protein</fullName>
    </submittedName>
</protein>
<dbReference type="PROSITE" id="PS01124">
    <property type="entry name" value="HTH_ARAC_FAMILY_2"/>
    <property type="match status" value="1"/>
</dbReference>
<keyword evidence="8" id="KW-1185">Reference proteome</keyword>
<comment type="caution">
    <text evidence="7">The sequence shown here is derived from an EMBL/GenBank/DDBJ whole genome shotgun (WGS) entry which is preliminary data.</text>
</comment>
<dbReference type="SUPFAM" id="SSF46689">
    <property type="entry name" value="Homeodomain-like"/>
    <property type="match status" value="1"/>
</dbReference>
<feature type="signal peptide" evidence="5">
    <location>
        <begin position="1"/>
        <end position="23"/>
    </location>
</feature>
<dbReference type="AlphaFoldDB" id="A0A2T6BWD9"/>
<dbReference type="InterPro" id="IPR009057">
    <property type="entry name" value="Homeodomain-like_sf"/>
</dbReference>
<evidence type="ECO:0000256" key="1">
    <source>
        <dbReference type="ARBA" id="ARBA00023015"/>
    </source>
</evidence>
<keyword evidence="2 7" id="KW-0238">DNA-binding</keyword>
<evidence type="ECO:0000256" key="3">
    <source>
        <dbReference type="ARBA" id="ARBA00023163"/>
    </source>
</evidence>
<dbReference type="Gene3D" id="1.10.10.60">
    <property type="entry name" value="Homeodomain-like"/>
    <property type="match status" value="2"/>
</dbReference>
<keyword evidence="4" id="KW-0472">Membrane</keyword>
<keyword evidence="4" id="KW-1133">Transmembrane helix</keyword>
<dbReference type="SUPFAM" id="SSF48452">
    <property type="entry name" value="TPR-like"/>
    <property type="match status" value="1"/>
</dbReference>